<organism evidence="2">
    <name type="scientific">hydrothermal vent metagenome</name>
    <dbReference type="NCBI Taxonomy" id="652676"/>
    <lineage>
        <taxon>unclassified sequences</taxon>
        <taxon>metagenomes</taxon>
        <taxon>ecological metagenomes</taxon>
    </lineage>
</organism>
<proteinExistence type="predicted"/>
<dbReference type="PANTHER" id="PTHR10625">
    <property type="entry name" value="HISTONE DEACETYLASE HDAC1-RELATED"/>
    <property type="match status" value="1"/>
</dbReference>
<dbReference type="PANTHER" id="PTHR10625:SF10">
    <property type="entry name" value="HISTONE DEACETYLASE HDAC1"/>
    <property type="match status" value="1"/>
</dbReference>
<dbReference type="InterPro" id="IPR037138">
    <property type="entry name" value="His_deacetylse_dom_sf"/>
</dbReference>
<gene>
    <name evidence="2" type="ORF">MNB_SV-4-60</name>
</gene>
<dbReference type="SUPFAM" id="SSF52768">
    <property type="entry name" value="Arginase/deacetylase"/>
    <property type="match status" value="1"/>
</dbReference>
<feature type="domain" description="Histone deacetylase" evidence="1">
    <location>
        <begin position="20"/>
        <end position="300"/>
    </location>
</feature>
<dbReference type="GO" id="GO:0040029">
    <property type="term" value="P:epigenetic regulation of gene expression"/>
    <property type="evidence" value="ECO:0007669"/>
    <property type="project" value="TreeGrafter"/>
</dbReference>
<dbReference type="GO" id="GO:0004407">
    <property type="term" value="F:histone deacetylase activity"/>
    <property type="evidence" value="ECO:0007669"/>
    <property type="project" value="TreeGrafter"/>
</dbReference>
<name>A0A1W1E7G1_9ZZZZ</name>
<dbReference type="InterPro" id="IPR023696">
    <property type="entry name" value="Ureohydrolase_dom_sf"/>
</dbReference>
<dbReference type="AlphaFoldDB" id="A0A1W1E7G1"/>
<dbReference type="Gene3D" id="3.40.800.20">
    <property type="entry name" value="Histone deacetylase domain"/>
    <property type="match status" value="1"/>
</dbReference>
<dbReference type="CDD" id="cd09992">
    <property type="entry name" value="HDAC_classII"/>
    <property type="match status" value="1"/>
</dbReference>
<dbReference type="InterPro" id="IPR000286">
    <property type="entry name" value="HDACs"/>
</dbReference>
<evidence type="ECO:0000259" key="1">
    <source>
        <dbReference type="Pfam" id="PF00850"/>
    </source>
</evidence>
<dbReference type="PRINTS" id="PR01270">
    <property type="entry name" value="HDASUPER"/>
</dbReference>
<dbReference type="InterPro" id="IPR023801">
    <property type="entry name" value="His_deacetylse_dom"/>
</dbReference>
<accession>A0A1W1E7G1</accession>
<evidence type="ECO:0000313" key="2">
    <source>
        <dbReference type="EMBL" id="SFV89912.1"/>
    </source>
</evidence>
<dbReference type="EMBL" id="FPIB01000005">
    <property type="protein sequence ID" value="SFV89912.1"/>
    <property type="molecule type" value="Genomic_DNA"/>
</dbReference>
<dbReference type="EC" id="3.5.1.48" evidence="2"/>
<protein>
    <submittedName>
        <fullName evidence="2">Acetylspermidine deacetylase Deacetylases, including yeast histone deacetylase and acetoin utilization protein</fullName>
        <ecNumber evidence="2">3.5.1.48</ecNumber>
    </submittedName>
</protein>
<reference evidence="2" key="1">
    <citation type="submission" date="2016-10" db="EMBL/GenBank/DDBJ databases">
        <authorList>
            <person name="de Groot N.N."/>
        </authorList>
    </citation>
    <scope>NUCLEOTIDE SEQUENCE</scope>
</reference>
<dbReference type="Pfam" id="PF00850">
    <property type="entry name" value="Hist_deacetyl"/>
    <property type="match status" value="1"/>
</dbReference>
<keyword evidence="2" id="KW-0378">Hydrolase</keyword>
<dbReference type="GO" id="GO:0047611">
    <property type="term" value="F:acetylspermidine deacetylase activity"/>
    <property type="evidence" value="ECO:0007669"/>
    <property type="project" value="UniProtKB-EC"/>
</dbReference>
<sequence>MQIAYITDPVYLKHDTGVRHPESKERLIAIEHAVAPLKDKMLTPQAVTVSEEMLLRVHLCTQIEEVMECSRVAASIDTDTHCSFDSFHVAKRAVGAGISAIDGIVAGQFERAFCAVRPPGHHATPVKAMGFCLFNNIAIAAKYAQSKGFKKVMIIDFDVHHGNGTQDVFWDDDTVFYFSTHQAFAYPGTGMEDEIGEGRGKGFTQNVLLMPDSGDDEILDIYQNDLPPFVTSFNPDIILVSAGYDLHESDPLAQLQVTTEGVRGIVRAILDASNVPCVFFLEGGYDVNALGENVRVTLEEMMLKQVKVY</sequence>